<sequence length="353" mass="41658">MLSFREYVLLRLLDKLQGDRTIRSAYHILTGKKSAQTIQDVKWYRLTNYYRMFPHWSLSSFEQSTARFKETGYIKEETVMYLSKEGAKCLAQLQHHYELPSHFNGWKYGEIAPLFWKRLSLFIQSLSYAEKKERYFLPVVSDGEVQAWVKRRWPREENTKKQWLQGLYEELYDALDKLSPLDASIFTFRLSGYKETGRTLQQLQETYHLDIEEVNVRFHSVLHYLMKQSHHLPFLSKFTKDLEQNLQLTTTATVTKQMLDNGLSLDDIAEKRRLKKSTIEDHLVEIASEMTNFPIHQYVSPHVKEVVLRTVQKQKTYRLKKIKQQLAEEGYPDISYFAIRLTLACDGGGYGNT</sequence>
<accession>A0ABW0U6C8</accession>
<evidence type="ECO:0000313" key="2">
    <source>
        <dbReference type="EMBL" id="MFC5628493.1"/>
    </source>
</evidence>
<dbReference type="Pfam" id="PF14493">
    <property type="entry name" value="HTH_40"/>
    <property type="match status" value="1"/>
</dbReference>
<keyword evidence="3" id="KW-1185">Reference proteome</keyword>
<name>A0ABW0U6C8_9BACI</name>
<organism evidence="2 3">
    <name type="scientific">Aliibacillus thermotolerans</name>
    <dbReference type="NCBI Taxonomy" id="1834418"/>
    <lineage>
        <taxon>Bacteria</taxon>
        <taxon>Bacillati</taxon>
        <taxon>Bacillota</taxon>
        <taxon>Bacilli</taxon>
        <taxon>Bacillales</taxon>
        <taxon>Bacillaceae</taxon>
        <taxon>Aliibacillus</taxon>
    </lineage>
</organism>
<dbReference type="EMBL" id="JBHSPF010000023">
    <property type="protein sequence ID" value="MFC5628493.1"/>
    <property type="molecule type" value="Genomic_DNA"/>
</dbReference>
<evidence type="ECO:0000259" key="1">
    <source>
        <dbReference type="Pfam" id="PF14493"/>
    </source>
</evidence>
<comment type="caution">
    <text evidence="2">The sequence shown here is derived from an EMBL/GenBank/DDBJ whole genome shotgun (WGS) entry which is preliminary data.</text>
</comment>
<dbReference type="Proteomes" id="UP001596143">
    <property type="component" value="Unassembled WGS sequence"/>
</dbReference>
<gene>
    <name evidence="2" type="ORF">ACFPTR_06230</name>
</gene>
<dbReference type="InterPro" id="IPR008308">
    <property type="entry name" value="YpbB-like"/>
</dbReference>
<dbReference type="InterPro" id="IPR029491">
    <property type="entry name" value="Helicase_HTH"/>
</dbReference>
<dbReference type="RefSeq" id="WP_270896738.1">
    <property type="nucleotide sequence ID" value="NZ_JBHSPF010000023.1"/>
</dbReference>
<evidence type="ECO:0000313" key="3">
    <source>
        <dbReference type="Proteomes" id="UP001596143"/>
    </source>
</evidence>
<dbReference type="PIRSF" id="PIRSF021350">
    <property type="entry name" value="UCP021350"/>
    <property type="match status" value="1"/>
</dbReference>
<proteinExistence type="predicted"/>
<reference evidence="3" key="1">
    <citation type="journal article" date="2019" name="Int. J. Syst. Evol. Microbiol.">
        <title>The Global Catalogue of Microorganisms (GCM) 10K type strain sequencing project: providing services to taxonomists for standard genome sequencing and annotation.</title>
        <authorList>
            <consortium name="The Broad Institute Genomics Platform"/>
            <consortium name="The Broad Institute Genome Sequencing Center for Infectious Disease"/>
            <person name="Wu L."/>
            <person name="Ma J."/>
        </authorList>
    </citation>
    <scope>NUCLEOTIDE SEQUENCE [LARGE SCALE GENOMIC DNA]</scope>
    <source>
        <strain evidence="3">CGMCC 1.15790</strain>
    </source>
</reference>
<feature type="domain" description="Helicase Helix-turn-helix" evidence="1">
    <location>
        <begin position="251"/>
        <end position="342"/>
    </location>
</feature>
<protein>
    <submittedName>
        <fullName evidence="2">Helix-turn-helix domain-containing protein</fullName>
    </submittedName>
</protein>